<feature type="non-terminal residue" evidence="3">
    <location>
        <position position="1"/>
    </location>
</feature>
<dbReference type="GO" id="GO:0042803">
    <property type="term" value="F:protein homodimerization activity"/>
    <property type="evidence" value="ECO:0007669"/>
    <property type="project" value="InterPro"/>
</dbReference>
<dbReference type="Pfam" id="PF01025">
    <property type="entry name" value="GrpE"/>
    <property type="match status" value="1"/>
</dbReference>
<dbReference type="AlphaFoldDB" id="A0A3B1CMS4"/>
<organism evidence="3">
    <name type="scientific">hydrothermal vent metagenome</name>
    <dbReference type="NCBI Taxonomy" id="652676"/>
    <lineage>
        <taxon>unclassified sequences</taxon>
        <taxon>metagenomes</taxon>
        <taxon>ecological metagenomes</taxon>
    </lineage>
</organism>
<dbReference type="InterPro" id="IPR013805">
    <property type="entry name" value="GrpE_CC"/>
</dbReference>
<dbReference type="InterPro" id="IPR000740">
    <property type="entry name" value="GrpE"/>
</dbReference>
<dbReference type="SUPFAM" id="SSF58014">
    <property type="entry name" value="Coiled-coil domain of nucleotide exchange factor GrpE"/>
    <property type="match status" value="1"/>
</dbReference>
<dbReference type="PROSITE" id="PS01071">
    <property type="entry name" value="GRPE"/>
    <property type="match status" value="1"/>
</dbReference>
<gene>
    <name evidence="3" type="ORF">MNBD_NITROSPINAE02-1666</name>
</gene>
<evidence type="ECO:0000313" key="3">
    <source>
        <dbReference type="EMBL" id="VAX26013.1"/>
    </source>
</evidence>
<dbReference type="PRINTS" id="PR00773">
    <property type="entry name" value="GRPEPROTEIN"/>
</dbReference>
<dbReference type="GO" id="GO:0051082">
    <property type="term" value="F:unfolded protein binding"/>
    <property type="evidence" value="ECO:0007669"/>
    <property type="project" value="TreeGrafter"/>
</dbReference>
<dbReference type="GO" id="GO:0051087">
    <property type="term" value="F:protein-folding chaperone binding"/>
    <property type="evidence" value="ECO:0007669"/>
    <property type="project" value="InterPro"/>
</dbReference>
<name>A0A3B1CMS4_9ZZZZ</name>
<dbReference type="HAMAP" id="MF_01151">
    <property type="entry name" value="GrpE"/>
    <property type="match status" value="1"/>
</dbReference>
<dbReference type="InterPro" id="IPR009012">
    <property type="entry name" value="GrpE_head"/>
</dbReference>
<comment type="similarity">
    <text evidence="1">Belongs to the GrpE family.</text>
</comment>
<dbReference type="EMBL" id="UOGE01000114">
    <property type="protein sequence ID" value="VAX26013.1"/>
    <property type="molecule type" value="Genomic_DNA"/>
</dbReference>
<dbReference type="CDD" id="cd00446">
    <property type="entry name" value="GrpE"/>
    <property type="match status" value="1"/>
</dbReference>
<dbReference type="GO" id="GO:0000774">
    <property type="term" value="F:adenyl-nucleotide exchange factor activity"/>
    <property type="evidence" value="ECO:0007669"/>
    <property type="project" value="InterPro"/>
</dbReference>
<dbReference type="Gene3D" id="2.30.22.10">
    <property type="entry name" value="Head domain of nucleotide exchange factor GrpE"/>
    <property type="match status" value="1"/>
</dbReference>
<proteinExistence type="inferred from homology"/>
<reference evidence="3" key="1">
    <citation type="submission" date="2018-06" db="EMBL/GenBank/DDBJ databases">
        <authorList>
            <person name="Zhirakovskaya E."/>
        </authorList>
    </citation>
    <scope>NUCLEOTIDE SEQUENCE</scope>
</reference>
<evidence type="ECO:0000256" key="1">
    <source>
        <dbReference type="ARBA" id="ARBA00009054"/>
    </source>
</evidence>
<dbReference type="Gene3D" id="3.90.20.20">
    <property type="match status" value="1"/>
</dbReference>
<protein>
    <recommendedName>
        <fullName evidence="4">Heat shock protein GrpE</fullName>
    </recommendedName>
</protein>
<accession>A0A3B1CMS4</accession>
<sequence length="192" mass="21472">GLPILDKRRVKSVDEVFGDIKDADLEREPTFVGQLRQKADEDDKRLKEYIAAHKEKMTEMDNVRKRLEADVEKRANARFGELVRDLLPLIDDIDRAIDSATKSSDNALLLEGVRLLREGALEALKNKGLEEILCEGQPFDPEIAQAVATEVVSEDDKDNIVTAQLATGYKFAGMVLRPALVRVGQKTKVDND</sequence>
<dbReference type="PANTHER" id="PTHR21237:SF23">
    <property type="entry name" value="GRPE PROTEIN HOMOLOG, MITOCHONDRIAL"/>
    <property type="match status" value="1"/>
</dbReference>
<keyword evidence="2" id="KW-0143">Chaperone</keyword>
<dbReference type="PANTHER" id="PTHR21237">
    <property type="entry name" value="GRPE PROTEIN"/>
    <property type="match status" value="1"/>
</dbReference>
<evidence type="ECO:0008006" key="4">
    <source>
        <dbReference type="Google" id="ProtNLM"/>
    </source>
</evidence>
<evidence type="ECO:0000256" key="2">
    <source>
        <dbReference type="ARBA" id="ARBA00023186"/>
    </source>
</evidence>
<dbReference type="GO" id="GO:0006457">
    <property type="term" value="P:protein folding"/>
    <property type="evidence" value="ECO:0007669"/>
    <property type="project" value="InterPro"/>
</dbReference>
<dbReference type="SUPFAM" id="SSF51064">
    <property type="entry name" value="Head domain of nucleotide exchange factor GrpE"/>
    <property type="match status" value="1"/>
</dbReference>